<comment type="caution">
    <text evidence="1">The sequence shown here is derived from an EMBL/GenBank/DDBJ whole genome shotgun (WGS) entry which is preliminary data.</text>
</comment>
<dbReference type="Proteomes" id="UP001597197">
    <property type="component" value="Unassembled WGS sequence"/>
</dbReference>
<accession>A0ABW4QU83</accession>
<name>A0ABW4QU83_9BACT</name>
<proteinExistence type="predicted"/>
<gene>
    <name evidence="1" type="ORF">ACFSDX_09125</name>
</gene>
<sequence length="132" mass="14584">MALLTILDETAAGSILNRLELEISQEMLTVRELIARRVHDEVAAHNARQTSLFQGLVQPTDSERLLNGSGYRLHHAKPIDAEAQVYRALEAFQQNGFFLLVNDRQAETLDEEIWLGAGATASFVKLTPLVGG</sequence>
<keyword evidence="2" id="KW-1185">Reference proteome</keyword>
<reference evidence="2" key="1">
    <citation type="journal article" date="2019" name="Int. J. Syst. Evol. Microbiol.">
        <title>The Global Catalogue of Microorganisms (GCM) 10K type strain sequencing project: providing services to taxonomists for standard genome sequencing and annotation.</title>
        <authorList>
            <consortium name="The Broad Institute Genomics Platform"/>
            <consortium name="The Broad Institute Genome Sequencing Center for Infectious Disease"/>
            <person name="Wu L."/>
            <person name="Ma J."/>
        </authorList>
    </citation>
    <scope>NUCLEOTIDE SEQUENCE [LARGE SCALE GENOMIC DNA]</scope>
    <source>
        <strain evidence="2">CGMCC 1.15795</strain>
    </source>
</reference>
<dbReference type="RefSeq" id="WP_382313032.1">
    <property type="nucleotide sequence ID" value="NZ_JBHUFD010000003.1"/>
</dbReference>
<dbReference type="EMBL" id="JBHUFD010000003">
    <property type="protein sequence ID" value="MFD1872590.1"/>
    <property type="molecule type" value="Genomic_DNA"/>
</dbReference>
<organism evidence="1 2">
    <name type="scientific">Hymenobacter bucti</name>
    <dbReference type="NCBI Taxonomy" id="1844114"/>
    <lineage>
        <taxon>Bacteria</taxon>
        <taxon>Pseudomonadati</taxon>
        <taxon>Bacteroidota</taxon>
        <taxon>Cytophagia</taxon>
        <taxon>Cytophagales</taxon>
        <taxon>Hymenobacteraceae</taxon>
        <taxon>Hymenobacter</taxon>
    </lineage>
</organism>
<protein>
    <submittedName>
        <fullName evidence="1">Uncharacterized protein</fullName>
    </submittedName>
</protein>
<evidence type="ECO:0000313" key="2">
    <source>
        <dbReference type="Proteomes" id="UP001597197"/>
    </source>
</evidence>
<evidence type="ECO:0000313" key="1">
    <source>
        <dbReference type="EMBL" id="MFD1872590.1"/>
    </source>
</evidence>